<evidence type="ECO:0000256" key="2">
    <source>
        <dbReference type="ARBA" id="ARBA00023125"/>
    </source>
</evidence>
<evidence type="ECO:0000313" key="5">
    <source>
        <dbReference type="EMBL" id="MFD1217516.1"/>
    </source>
</evidence>
<dbReference type="EMBL" id="JBHTLR010000015">
    <property type="protein sequence ID" value="MFD1217516.1"/>
    <property type="molecule type" value="Genomic_DNA"/>
</dbReference>
<accession>A0ABW3UCB0</accession>
<dbReference type="Pfam" id="PF12833">
    <property type="entry name" value="HTH_18"/>
    <property type="match status" value="1"/>
</dbReference>
<dbReference type="SUPFAM" id="SSF46689">
    <property type="entry name" value="Homeodomain-like"/>
    <property type="match status" value="1"/>
</dbReference>
<protein>
    <submittedName>
        <fullName evidence="5">Helix-turn-helix domain-containing protein</fullName>
    </submittedName>
</protein>
<dbReference type="InterPro" id="IPR018062">
    <property type="entry name" value="HTH_AraC-typ_CS"/>
</dbReference>
<comment type="caution">
    <text evidence="5">The sequence shown here is derived from an EMBL/GenBank/DDBJ whole genome shotgun (WGS) entry which is preliminary data.</text>
</comment>
<keyword evidence="1" id="KW-0805">Transcription regulation</keyword>
<feature type="domain" description="HTH araC/xylS-type" evidence="4">
    <location>
        <begin position="160"/>
        <end position="258"/>
    </location>
</feature>
<dbReference type="Pfam" id="PF20240">
    <property type="entry name" value="DUF6597"/>
    <property type="match status" value="1"/>
</dbReference>
<dbReference type="InterPro" id="IPR046532">
    <property type="entry name" value="DUF6597"/>
</dbReference>
<organism evidence="5 6">
    <name type="scientific">Microbulbifer celer</name>
    <dbReference type="NCBI Taxonomy" id="435905"/>
    <lineage>
        <taxon>Bacteria</taxon>
        <taxon>Pseudomonadati</taxon>
        <taxon>Pseudomonadota</taxon>
        <taxon>Gammaproteobacteria</taxon>
        <taxon>Cellvibrionales</taxon>
        <taxon>Microbulbiferaceae</taxon>
        <taxon>Microbulbifer</taxon>
    </lineage>
</organism>
<keyword evidence="2" id="KW-0238">DNA-binding</keyword>
<dbReference type="Gene3D" id="1.10.10.60">
    <property type="entry name" value="Homeodomain-like"/>
    <property type="match status" value="1"/>
</dbReference>
<evidence type="ECO:0000256" key="1">
    <source>
        <dbReference type="ARBA" id="ARBA00023015"/>
    </source>
</evidence>
<gene>
    <name evidence="5" type="ORF">ACFQ2X_12955</name>
</gene>
<dbReference type="RefSeq" id="WP_230436682.1">
    <property type="nucleotide sequence ID" value="NZ_CP087715.1"/>
</dbReference>
<dbReference type="PANTHER" id="PTHR46796">
    <property type="entry name" value="HTH-TYPE TRANSCRIPTIONAL ACTIVATOR RHAS-RELATED"/>
    <property type="match status" value="1"/>
</dbReference>
<dbReference type="InterPro" id="IPR020449">
    <property type="entry name" value="Tscrpt_reg_AraC-type_HTH"/>
</dbReference>
<evidence type="ECO:0000256" key="3">
    <source>
        <dbReference type="ARBA" id="ARBA00023163"/>
    </source>
</evidence>
<dbReference type="PROSITE" id="PS00041">
    <property type="entry name" value="HTH_ARAC_FAMILY_1"/>
    <property type="match status" value="1"/>
</dbReference>
<keyword evidence="3" id="KW-0804">Transcription</keyword>
<evidence type="ECO:0000313" key="6">
    <source>
        <dbReference type="Proteomes" id="UP001597264"/>
    </source>
</evidence>
<dbReference type="InterPro" id="IPR018060">
    <property type="entry name" value="HTH_AraC"/>
</dbReference>
<sequence>MQEETSIAQFRHLGFRRFIPATAIAHRVECYWSTGSFLLPAVNSAETLYPDGGSSLVIDLDRPMDSAYFQFNSFRNRWTFTSTTHTVSVRFRPGALYRLFGVSPVACCDFNVSAADLLTPSQYTKFASTLAKMDPENSVNSLRLIEQWLLAQEKASGSGSDRVRNVISTLSITASIGRMAAMAGVSTRTLERQFRREVGLRPSEFLSHQRIKLARARLAQSTHPLADIGLSCGFYDQAHFTKSFARLVGETPGHYRTRKLSEIYKP</sequence>
<keyword evidence="6" id="KW-1185">Reference proteome</keyword>
<dbReference type="PROSITE" id="PS01124">
    <property type="entry name" value="HTH_ARAC_FAMILY_2"/>
    <property type="match status" value="1"/>
</dbReference>
<evidence type="ECO:0000259" key="4">
    <source>
        <dbReference type="PROSITE" id="PS01124"/>
    </source>
</evidence>
<proteinExistence type="predicted"/>
<dbReference type="PRINTS" id="PR00032">
    <property type="entry name" value="HTHARAC"/>
</dbReference>
<dbReference type="InterPro" id="IPR050204">
    <property type="entry name" value="AraC_XylS_family_regulators"/>
</dbReference>
<reference evidence="6" key="1">
    <citation type="journal article" date="2019" name="Int. J. Syst. Evol. Microbiol.">
        <title>The Global Catalogue of Microorganisms (GCM) 10K type strain sequencing project: providing services to taxonomists for standard genome sequencing and annotation.</title>
        <authorList>
            <consortium name="The Broad Institute Genomics Platform"/>
            <consortium name="The Broad Institute Genome Sequencing Center for Infectious Disease"/>
            <person name="Wu L."/>
            <person name="Ma J."/>
        </authorList>
    </citation>
    <scope>NUCLEOTIDE SEQUENCE [LARGE SCALE GENOMIC DNA]</scope>
    <source>
        <strain evidence="6">CCUG 54356</strain>
    </source>
</reference>
<dbReference type="InterPro" id="IPR009057">
    <property type="entry name" value="Homeodomain-like_sf"/>
</dbReference>
<dbReference type="SMART" id="SM00342">
    <property type="entry name" value="HTH_ARAC"/>
    <property type="match status" value="1"/>
</dbReference>
<name>A0ABW3UCB0_9GAMM</name>
<dbReference type="Proteomes" id="UP001597264">
    <property type="component" value="Unassembled WGS sequence"/>
</dbReference>